<organism evidence="3 4">
    <name type="scientific">Aureimonas phyllosphaerae</name>
    <dbReference type="NCBI Taxonomy" id="1166078"/>
    <lineage>
        <taxon>Bacteria</taxon>
        <taxon>Pseudomonadati</taxon>
        <taxon>Pseudomonadota</taxon>
        <taxon>Alphaproteobacteria</taxon>
        <taxon>Hyphomicrobiales</taxon>
        <taxon>Aurantimonadaceae</taxon>
        <taxon>Aureimonas</taxon>
    </lineage>
</organism>
<keyword evidence="3" id="KW-0456">Lyase</keyword>
<dbReference type="PANTHER" id="PTHR42970">
    <property type="entry name" value="PECTATE LYASE C-RELATED"/>
    <property type="match status" value="1"/>
</dbReference>
<dbReference type="OrthoDB" id="8737820at2"/>
<dbReference type="GO" id="GO:0046872">
    <property type="term" value="F:metal ion binding"/>
    <property type="evidence" value="ECO:0007669"/>
    <property type="project" value="UniProtKB-KW"/>
</dbReference>
<proteinExistence type="predicted"/>
<protein>
    <submittedName>
        <fullName evidence="3">Pectate lyase</fullName>
    </submittedName>
</protein>
<dbReference type="EMBL" id="JACIDO010000010">
    <property type="protein sequence ID" value="MBB3937544.1"/>
    <property type="molecule type" value="Genomic_DNA"/>
</dbReference>
<comment type="caution">
    <text evidence="3">The sequence shown here is derived from an EMBL/GenBank/DDBJ whole genome shotgun (WGS) entry which is preliminary data.</text>
</comment>
<evidence type="ECO:0000313" key="4">
    <source>
        <dbReference type="Proteomes" id="UP000531216"/>
    </source>
</evidence>
<dbReference type="InterPro" id="IPR012334">
    <property type="entry name" value="Pectin_lyas_fold"/>
</dbReference>
<evidence type="ECO:0000313" key="3">
    <source>
        <dbReference type="EMBL" id="MBB3937544.1"/>
    </source>
</evidence>
<name>A0A7W6FVR9_9HYPH</name>
<dbReference type="Gene3D" id="2.160.20.10">
    <property type="entry name" value="Single-stranded right-handed beta-helix, Pectin lyase-like"/>
    <property type="match status" value="1"/>
</dbReference>
<sequence>MRPVVFGGVVAVCLLVPGPGGSEAHAEPVSAFPGAEGFGRLSQGGRNGRIVEVVHLGDSGPGSLRACLLETGPRNCVFRVSGTIVLDQSLVVQGEAAGQLSILGQTAPGEGITITTRPDAEGFRRTPLILRSTHDVLLRHLRLRPQFPNTVKNVDALTVENSRRIYVDHVSGSWATDENINLEGATSDVTIAHSVFAEGLRPHSKCALLGSGSGVAQNISFWRNLCASNGDRNPDTNHRAGSCVEVTDNLFYNAGSEWTEVFSQEAGGTPISIVGNYFKAGPSTADLSYAIRWNDTNAVAPPRIFAHDNQSWAPPGKRIVDASENALPHFAAAPPCPLSAPSLGDAKRAFEDVVTAAGAFPRDGIDRRLVREAGRLGLPGTGKIRRGPGKIVEVEEQAAYEDLDGDGMADAVEQRFGAVPGVADAWAALDDEGRYPFDRFMEWLSRERIEGRYPG</sequence>
<keyword evidence="1" id="KW-0479">Metal-binding</keyword>
<dbReference type="SUPFAM" id="SSF51126">
    <property type="entry name" value="Pectin lyase-like"/>
    <property type="match status" value="1"/>
</dbReference>
<dbReference type="GO" id="GO:0016829">
    <property type="term" value="F:lyase activity"/>
    <property type="evidence" value="ECO:0007669"/>
    <property type="project" value="UniProtKB-KW"/>
</dbReference>
<dbReference type="RefSeq" id="WP_090964853.1">
    <property type="nucleotide sequence ID" value="NZ_FOOA01000015.1"/>
</dbReference>
<keyword evidence="2" id="KW-0325">Glycoprotein</keyword>
<dbReference type="InterPro" id="IPR052063">
    <property type="entry name" value="Polysaccharide_Lyase_1"/>
</dbReference>
<evidence type="ECO:0000256" key="2">
    <source>
        <dbReference type="ARBA" id="ARBA00023180"/>
    </source>
</evidence>
<dbReference type="AlphaFoldDB" id="A0A7W6FVR9"/>
<gene>
    <name evidence="3" type="ORF">GGR05_003711</name>
</gene>
<evidence type="ECO:0000256" key="1">
    <source>
        <dbReference type="ARBA" id="ARBA00022723"/>
    </source>
</evidence>
<keyword evidence="4" id="KW-1185">Reference proteome</keyword>
<dbReference type="Proteomes" id="UP000531216">
    <property type="component" value="Unassembled WGS sequence"/>
</dbReference>
<accession>A0A7W6FVR9</accession>
<dbReference type="InterPro" id="IPR011050">
    <property type="entry name" value="Pectin_lyase_fold/virulence"/>
</dbReference>
<reference evidence="3 4" key="1">
    <citation type="submission" date="2020-08" db="EMBL/GenBank/DDBJ databases">
        <title>Genomic Encyclopedia of Type Strains, Phase IV (KMG-IV): sequencing the most valuable type-strain genomes for metagenomic binning, comparative biology and taxonomic classification.</title>
        <authorList>
            <person name="Goeker M."/>
        </authorList>
    </citation>
    <scope>NUCLEOTIDE SEQUENCE [LARGE SCALE GENOMIC DNA]</scope>
    <source>
        <strain evidence="3 4">DSM 25024</strain>
    </source>
</reference>
<dbReference type="PANTHER" id="PTHR42970:SF1">
    <property type="entry name" value="PECTATE LYASE C-RELATED"/>
    <property type="match status" value="1"/>
</dbReference>